<proteinExistence type="predicted"/>
<sequence>MEKPETVEAFYKRINHNTSRLSLHNVGLGLGHFNIFPRSFCSPHTSYSRRDYYKVSYIIGTGKLYYANQWIYIDRPALMFSNPLVPYSWEAESAEQGGWFCLFTEEFIRHDERMISLQDAPLFKAGARPVYFLNEQQQEEIGNIFRKMQQELQSDYVHKFSVLRNYLHLVIHEAMKWSATDRFEKPVNASARITHLFLELLERQFPIDAPDLTLQLHTPQQYAHQLSVHVNHLNRSVKETTGKTTSALISDRVLKEAVALLRHSDWNISEIAYSLGFEYPAHFTNFYKKKTGQSPAAQRKAIV</sequence>
<evidence type="ECO:0000256" key="2">
    <source>
        <dbReference type="ARBA" id="ARBA00023125"/>
    </source>
</evidence>
<dbReference type="RefSeq" id="WP_231007589.1">
    <property type="nucleotide sequence ID" value="NZ_JAJNEC010000006.1"/>
</dbReference>
<evidence type="ECO:0000313" key="5">
    <source>
        <dbReference type="EMBL" id="MCD2425160.1"/>
    </source>
</evidence>
<dbReference type="Proteomes" id="UP001199816">
    <property type="component" value="Unassembled WGS sequence"/>
</dbReference>
<dbReference type="PANTHER" id="PTHR43280">
    <property type="entry name" value="ARAC-FAMILY TRANSCRIPTIONAL REGULATOR"/>
    <property type="match status" value="1"/>
</dbReference>
<protein>
    <submittedName>
        <fullName evidence="5">AraC family transcriptional regulator</fullName>
    </submittedName>
</protein>
<feature type="domain" description="HTH araC/xylS-type" evidence="4">
    <location>
        <begin position="191"/>
        <end position="301"/>
    </location>
</feature>
<keyword evidence="1" id="KW-0805">Transcription regulation</keyword>
<accession>A0ABS8PVR8</accession>
<evidence type="ECO:0000313" key="6">
    <source>
        <dbReference type="Proteomes" id="UP001199816"/>
    </source>
</evidence>
<evidence type="ECO:0000256" key="1">
    <source>
        <dbReference type="ARBA" id="ARBA00023015"/>
    </source>
</evidence>
<evidence type="ECO:0000256" key="3">
    <source>
        <dbReference type="ARBA" id="ARBA00023163"/>
    </source>
</evidence>
<dbReference type="SUPFAM" id="SSF46689">
    <property type="entry name" value="Homeodomain-like"/>
    <property type="match status" value="1"/>
</dbReference>
<dbReference type="PANTHER" id="PTHR43280:SF32">
    <property type="entry name" value="TRANSCRIPTIONAL REGULATORY PROTEIN"/>
    <property type="match status" value="1"/>
</dbReference>
<keyword evidence="2" id="KW-0238">DNA-binding</keyword>
<keyword evidence="3" id="KW-0804">Transcription</keyword>
<reference evidence="5 6" key="1">
    <citation type="submission" date="2021-11" db="EMBL/GenBank/DDBJ databases">
        <title>Genomic of Niabella pedocola.</title>
        <authorList>
            <person name="Wu T."/>
        </authorList>
    </citation>
    <scope>NUCLEOTIDE SEQUENCE [LARGE SCALE GENOMIC DNA]</scope>
    <source>
        <strain evidence="5 6">JCM 31011</strain>
    </source>
</reference>
<evidence type="ECO:0000259" key="4">
    <source>
        <dbReference type="PROSITE" id="PS01124"/>
    </source>
</evidence>
<name>A0ABS8PVR8_9BACT</name>
<dbReference type="Pfam" id="PF12833">
    <property type="entry name" value="HTH_18"/>
    <property type="match status" value="1"/>
</dbReference>
<comment type="caution">
    <text evidence="5">The sequence shown here is derived from an EMBL/GenBank/DDBJ whole genome shotgun (WGS) entry which is preliminary data.</text>
</comment>
<gene>
    <name evidence="5" type="ORF">LQ567_20410</name>
</gene>
<dbReference type="SMART" id="SM00342">
    <property type="entry name" value="HTH_ARAC"/>
    <property type="match status" value="1"/>
</dbReference>
<organism evidence="5 6">
    <name type="scientific">Niabella pedocola</name>
    <dbReference type="NCBI Taxonomy" id="1752077"/>
    <lineage>
        <taxon>Bacteria</taxon>
        <taxon>Pseudomonadati</taxon>
        <taxon>Bacteroidota</taxon>
        <taxon>Chitinophagia</taxon>
        <taxon>Chitinophagales</taxon>
        <taxon>Chitinophagaceae</taxon>
        <taxon>Niabella</taxon>
    </lineage>
</organism>
<dbReference type="Gene3D" id="1.10.10.60">
    <property type="entry name" value="Homeodomain-like"/>
    <property type="match status" value="1"/>
</dbReference>
<keyword evidence="6" id="KW-1185">Reference proteome</keyword>
<dbReference type="PROSITE" id="PS01124">
    <property type="entry name" value="HTH_ARAC_FAMILY_2"/>
    <property type="match status" value="1"/>
</dbReference>
<dbReference type="InterPro" id="IPR009057">
    <property type="entry name" value="Homeodomain-like_sf"/>
</dbReference>
<dbReference type="EMBL" id="JAJNEC010000006">
    <property type="protein sequence ID" value="MCD2425160.1"/>
    <property type="molecule type" value="Genomic_DNA"/>
</dbReference>
<dbReference type="InterPro" id="IPR018060">
    <property type="entry name" value="HTH_AraC"/>
</dbReference>